<dbReference type="Gene3D" id="3.30.457.10">
    <property type="entry name" value="Copper amine oxidase-like, N-terminal domain"/>
    <property type="match status" value="1"/>
</dbReference>
<feature type="domain" description="Copper amine oxidase-like N-terminal" evidence="1">
    <location>
        <begin position="205"/>
        <end position="262"/>
    </location>
</feature>
<evidence type="ECO:0000259" key="1">
    <source>
        <dbReference type="Pfam" id="PF07833"/>
    </source>
</evidence>
<name>A0A953IBJ3_SYMTR</name>
<dbReference type="RefSeq" id="WP_273381010.1">
    <property type="nucleotide sequence ID" value="NZ_PIUK01000224.1"/>
</dbReference>
<evidence type="ECO:0000313" key="2">
    <source>
        <dbReference type="EMBL" id="MBY6277694.1"/>
    </source>
</evidence>
<comment type="caution">
    <text evidence="2">The sequence shown here is derived from an EMBL/GenBank/DDBJ whole genome shotgun (WGS) entry which is preliminary data.</text>
</comment>
<dbReference type="AlphaFoldDB" id="A0A953IBJ3"/>
<dbReference type="InterPro" id="IPR036582">
    <property type="entry name" value="Mao_N_sf"/>
</dbReference>
<protein>
    <recommendedName>
        <fullName evidence="1">Copper amine oxidase-like N-terminal domain-containing protein</fullName>
    </recommendedName>
</protein>
<dbReference type="Pfam" id="PF07833">
    <property type="entry name" value="Cu_amine_oxidN1"/>
    <property type="match status" value="1"/>
</dbReference>
<sequence length="272" mass="30270">MGTIVIRDPEYCAQFIRPHPSGAHGLFRLSYGGIGVSIAQTGMAPNVTPEAVRDVLEELQNTLPLGIIGDYEILVTGRQLLAADDPVAGYAEGIRSTGWIALSGRVSSDLYDLLAHEIAHELEHAFSASQLDEFWRIVGQEKGDLVPWERSWKERFAEYLSAAIWGTPINRAILEWNDPAPDEETLRRIREWALAIIGHGPRARVTIGEEPYIVLHIGSPVAFVDGRQVDLDVPPQIVDGRTLVPLRFVAEAFGRRVDWEPKPGPVRRVLIY</sequence>
<dbReference type="EMBL" id="PIUK01000224">
    <property type="protein sequence ID" value="MBY6277694.1"/>
    <property type="molecule type" value="Genomic_DNA"/>
</dbReference>
<reference evidence="2" key="1">
    <citation type="submission" date="2017-11" db="EMBL/GenBank/DDBJ databases">
        <title>Three new genomes from thermophilic consortium.</title>
        <authorList>
            <person name="Quaggio R."/>
            <person name="Amgarten D."/>
            <person name="Setubal J.C."/>
        </authorList>
    </citation>
    <scope>NUCLEOTIDE SEQUENCE</scope>
    <source>
        <strain evidence="2">ZCTH01-B2</strain>
    </source>
</reference>
<dbReference type="Proteomes" id="UP000732377">
    <property type="component" value="Unassembled WGS sequence"/>
</dbReference>
<organism evidence="2 3">
    <name type="scientific">Symbiobacterium thermophilum</name>
    <dbReference type="NCBI Taxonomy" id="2734"/>
    <lineage>
        <taxon>Bacteria</taxon>
        <taxon>Bacillati</taxon>
        <taxon>Bacillota</taxon>
        <taxon>Clostridia</taxon>
        <taxon>Eubacteriales</taxon>
        <taxon>Symbiobacteriaceae</taxon>
        <taxon>Symbiobacterium</taxon>
    </lineage>
</organism>
<gene>
    <name evidence="2" type="ORF">CWE10_16105</name>
</gene>
<dbReference type="SUPFAM" id="SSF55383">
    <property type="entry name" value="Copper amine oxidase, domain N"/>
    <property type="match status" value="1"/>
</dbReference>
<accession>A0A953IBJ3</accession>
<proteinExistence type="predicted"/>
<dbReference type="InterPro" id="IPR012854">
    <property type="entry name" value="Cu_amine_oxidase-like_N"/>
</dbReference>
<evidence type="ECO:0000313" key="3">
    <source>
        <dbReference type="Proteomes" id="UP000732377"/>
    </source>
</evidence>